<name>A0ABN4TM13_9BURK</name>
<keyword evidence="1" id="KW-0805">Transcription regulation</keyword>
<evidence type="ECO:0000256" key="1">
    <source>
        <dbReference type="ARBA" id="ARBA00023015"/>
    </source>
</evidence>
<dbReference type="EMBL" id="CP017755">
    <property type="protein sequence ID" value="AOZ08412.1"/>
    <property type="molecule type" value="Genomic_DNA"/>
</dbReference>
<dbReference type="InterPro" id="IPR023187">
    <property type="entry name" value="Tscrpt_reg_MarR-type_CS"/>
</dbReference>
<proteinExistence type="predicted"/>
<dbReference type="PROSITE" id="PS01117">
    <property type="entry name" value="HTH_MARR_1"/>
    <property type="match status" value="1"/>
</dbReference>
<keyword evidence="6" id="KW-1185">Reference proteome</keyword>
<evidence type="ECO:0000259" key="4">
    <source>
        <dbReference type="PROSITE" id="PS50995"/>
    </source>
</evidence>
<evidence type="ECO:0000313" key="6">
    <source>
        <dbReference type="Proteomes" id="UP000177515"/>
    </source>
</evidence>
<keyword evidence="2" id="KW-0238">DNA-binding</keyword>
<gene>
    <name evidence="5" type="ORF">BKK80_20845</name>
</gene>
<dbReference type="InterPro" id="IPR036388">
    <property type="entry name" value="WH-like_DNA-bd_sf"/>
</dbReference>
<dbReference type="Gene3D" id="1.10.10.10">
    <property type="entry name" value="Winged helix-like DNA-binding domain superfamily/Winged helix DNA-binding domain"/>
    <property type="match status" value="1"/>
</dbReference>
<dbReference type="SMART" id="SM00347">
    <property type="entry name" value="HTH_MARR"/>
    <property type="match status" value="1"/>
</dbReference>
<dbReference type="PROSITE" id="PS50995">
    <property type="entry name" value="HTH_MARR_2"/>
    <property type="match status" value="1"/>
</dbReference>
<evidence type="ECO:0000256" key="3">
    <source>
        <dbReference type="ARBA" id="ARBA00023163"/>
    </source>
</evidence>
<protein>
    <submittedName>
        <fullName evidence="5">MarR family transcriptional regulator</fullName>
    </submittedName>
</protein>
<dbReference type="SUPFAM" id="SSF46785">
    <property type="entry name" value="Winged helix' DNA-binding domain"/>
    <property type="match status" value="1"/>
</dbReference>
<dbReference type="PRINTS" id="PR00598">
    <property type="entry name" value="HTHMARR"/>
</dbReference>
<evidence type="ECO:0000313" key="5">
    <source>
        <dbReference type="EMBL" id="AOZ08412.1"/>
    </source>
</evidence>
<dbReference type="Pfam" id="PF12802">
    <property type="entry name" value="MarR_2"/>
    <property type="match status" value="1"/>
</dbReference>
<sequence length="163" mass="17811">MSSFEARIDRICTTYADAPRELILASRLLLRTSRLLRAHIERALAPFGLDLSQYLVISMLAADAGEPTMPSELGVAIDATRTQMTRLVDGLETRGLVQRHASTQDRRSLDLVLTPAGRRLLEQAMPAVHAAYGEAWEPLGSGGLDKATRALARLHANLEALEP</sequence>
<dbReference type="Proteomes" id="UP000177515">
    <property type="component" value="Chromosome 2"/>
</dbReference>
<feature type="domain" description="HTH marR-type" evidence="4">
    <location>
        <begin position="22"/>
        <end position="156"/>
    </location>
</feature>
<reference evidence="5 6" key="1">
    <citation type="submission" date="2016-10" db="EMBL/GenBank/DDBJ databases">
        <title>Complete genome sequences of three Cupriavidus strains isolated from various Malaysian environments.</title>
        <authorList>
            <person name="Abdullah A.A.-A."/>
            <person name="Shafie N.A.H."/>
            <person name="Lau N.S."/>
        </authorList>
    </citation>
    <scope>NUCLEOTIDE SEQUENCE [LARGE SCALE GENOMIC DNA]</scope>
    <source>
        <strain evidence="5 6">USMAA1020</strain>
    </source>
</reference>
<dbReference type="InterPro" id="IPR036390">
    <property type="entry name" value="WH_DNA-bd_sf"/>
</dbReference>
<accession>A0ABN4TM13</accession>
<dbReference type="RefSeq" id="WP_071017417.1">
    <property type="nucleotide sequence ID" value="NZ_CP017755.1"/>
</dbReference>
<keyword evidence="3" id="KW-0804">Transcription</keyword>
<evidence type="ECO:0000256" key="2">
    <source>
        <dbReference type="ARBA" id="ARBA00023125"/>
    </source>
</evidence>
<dbReference type="PANTHER" id="PTHR33164:SF43">
    <property type="entry name" value="HTH-TYPE TRANSCRIPTIONAL REPRESSOR YETL"/>
    <property type="match status" value="1"/>
</dbReference>
<organism evidence="5 6">
    <name type="scientific">Cupriavidus malaysiensis</name>
    <dbReference type="NCBI Taxonomy" id="367825"/>
    <lineage>
        <taxon>Bacteria</taxon>
        <taxon>Pseudomonadati</taxon>
        <taxon>Pseudomonadota</taxon>
        <taxon>Betaproteobacteria</taxon>
        <taxon>Burkholderiales</taxon>
        <taxon>Burkholderiaceae</taxon>
        <taxon>Cupriavidus</taxon>
    </lineage>
</organism>
<dbReference type="InterPro" id="IPR000835">
    <property type="entry name" value="HTH_MarR-typ"/>
</dbReference>
<dbReference type="PANTHER" id="PTHR33164">
    <property type="entry name" value="TRANSCRIPTIONAL REGULATOR, MARR FAMILY"/>
    <property type="match status" value="1"/>
</dbReference>
<dbReference type="InterPro" id="IPR039422">
    <property type="entry name" value="MarR/SlyA-like"/>
</dbReference>